<sequence length="242" mass="26071">MRQAKPSKRPLVADDDEGNKEALGCLVALALLAMIGAAVALFVDFDGQETEPESGGGELPITRVEALDEKRVVRDASGSMLARNLEAEPEDRGRIVARSGVVADLIARYARHGAEPEVIERELKHRSVCYNGRHARLVPLILDPQSQGFALSYGTADDAEGDPYPRLEFFHGLSGDLTHVYYVSLTRTPLSGFPAVGERIPNTRKAVGRVMLEWVAEVANTSCPPKRPAEAAGGSVQGGESR</sequence>
<keyword evidence="2" id="KW-0472">Membrane</keyword>
<reference evidence="3 4" key="1">
    <citation type="submission" date="2020-08" db="EMBL/GenBank/DDBJ databases">
        <title>Genome sequencing of Purple Non-Sulfur Bacteria from various extreme environments.</title>
        <authorList>
            <person name="Mayer M."/>
        </authorList>
    </citation>
    <scope>NUCLEOTIDE SEQUENCE [LARGE SCALE GENOMIC DNA]</scope>
    <source>
        <strain evidence="3 4">JA131</strain>
    </source>
</reference>
<keyword evidence="4" id="KW-1185">Reference proteome</keyword>
<keyword evidence="2" id="KW-0812">Transmembrane</keyword>
<dbReference type="Proteomes" id="UP000554286">
    <property type="component" value="Unassembled WGS sequence"/>
</dbReference>
<keyword evidence="2" id="KW-1133">Transmembrane helix</keyword>
<protein>
    <submittedName>
        <fullName evidence="3">Uncharacterized protein</fullName>
    </submittedName>
</protein>
<feature type="region of interest" description="Disordered" evidence="1">
    <location>
        <begin position="223"/>
        <end position="242"/>
    </location>
</feature>
<evidence type="ECO:0000313" key="4">
    <source>
        <dbReference type="Proteomes" id="UP000554286"/>
    </source>
</evidence>
<dbReference type="EMBL" id="JACIGK010000013">
    <property type="protein sequence ID" value="MBB4266442.1"/>
    <property type="molecule type" value="Genomic_DNA"/>
</dbReference>
<gene>
    <name evidence="3" type="ORF">GGD89_002073</name>
</gene>
<proteinExistence type="predicted"/>
<accession>A0A7W6RDR1</accession>
<dbReference type="AlphaFoldDB" id="A0A7W6RDR1"/>
<organism evidence="3 4">
    <name type="scientific">Roseospira visakhapatnamensis</name>
    <dbReference type="NCBI Taxonomy" id="390880"/>
    <lineage>
        <taxon>Bacteria</taxon>
        <taxon>Pseudomonadati</taxon>
        <taxon>Pseudomonadota</taxon>
        <taxon>Alphaproteobacteria</taxon>
        <taxon>Rhodospirillales</taxon>
        <taxon>Rhodospirillaceae</taxon>
        <taxon>Roseospira</taxon>
    </lineage>
</organism>
<evidence type="ECO:0000256" key="1">
    <source>
        <dbReference type="SAM" id="MobiDB-lite"/>
    </source>
</evidence>
<name>A0A7W6RDR1_9PROT</name>
<evidence type="ECO:0000313" key="3">
    <source>
        <dbReference type="EMBL" id="MBB4266442.1"/>
    </source>
</evidence>
<feature type="transmembrane region" description="Helical" evidence="2">
    <location>
        <begin position="21"/>
        <end position="43"/>
    </location>
</feature>
<comment type="caution">
    <text evidence="3">The sequence shown here is derived from an EMBL/GenBank/DDBJ whole genome shotgun (WGS) entry which is preliminary data.</text>
</comment>
<dbReference type="RefSeq" id="WP_184044864.1">
    <property type="nucleotide sequence ID" value="NZ_JACIGK010000013.1"/>
</dbReference>
<evidence type="ECO:0000256" key="2">
    <source>
        <dbReference type="SAM" id="Phobius"/>
    </source>
</evidence>